<dbReference type="STRING" id="765257.A0A0C9XFS5"/>
<dbReference type="EMBL" id="KN834286">
    <property type="protein sequence ID" value="KIK11165.1"/>
    <property type="molecule type" value="Genomic_DNA"/>
</dbReference>
<gene>
    <name evidence="1" type="ORF">PISMIDRAFT_39332</name>
</gene>
<keyword evidence="2" id="KW-1185">Reference proteome</keyword>
<evidence type="ECO:0000313" key="1">
    <source>
        <dbReference type="EMBL" id="KIK11165.1"/>
    </source>
</evidence>
<dbReference type="AlphaFoldDB" id="A0A0C9XFS5"/>
<accession>A0A0C9XFS5</accession>
<reference evidence="1 2" key="1">
    <citation type="submission" date="2014-04" db="EMBL/GenBank/DDBJ databases">
        <authorList>
            <consortium name="DOE Joint Genome Institute"/>
            <person name="Kuo A."/>
            <person name="Kohler A."/>
            <person name="Costa M.D."/>
            <person name="Nagy L.G."/>
            <person name="Floudas D."/>
            <person name="Copeland A."/>
            <person name="Barry K.W."/>
            <person name="Cichocki N."/>
            <person name="Veneault-Fourrey C."/>
            <person name="LaButti K."/>
            <person name="Lindquist E.A."/>
            <person name="Lipzen A."/>
            <person name="Lundell T."/>
            <person name="Morin E."/>
            <person name="Murat C."/>
            <person name="Sun H."/>
            <person name="Tunlid A."/>
            <person name="Henrissat B."/>
            <person name="Grigoriev I.V."/>
            <person name="Hibbett D.S."/>
            <person name="Martin F."/>
            <person name="Nordberg H.P."/>
            <person name="Cantor M.N."/>
            <person name="Hua S.X."/>
        </authorList>
    </citation>
    <scope>NUCLEOTIDE SEQUENCE [LARGE SCALE GENOMIC DNA]</scope>
    <source>
        <strain evidence="1 2">441</strain>
    </source>
</reference>
<feature type="non-terminal residue" evidence="1">
    <location>
        <position position="1"/>
    </location>
</feature>
<protein>
    <submittedName>
        <fullName evidence="1">Uncharacterized protein</fullName>
    </submittedName>
</protein>
<reference evidence="2" key="2">
    <citation type="submission" date="2015-01" db="EMBL/GenBank/DDBJ databases">
        <title>Evolutionary Origins and Diversification of the Mycorrhizal Mutualists.</title>
        <authorList>
            <consortium name="DOE Joint Genome Institute"/>
            <consortium name="Mycorrhizal Genomics Consortium"/>
            <person name="Kohler A."/>
            <person name="Kuo A."/>
            <person name="Nagy L.G."/>
            <person name="Floudas D."/>
            <person name="Copeland A."/>
            <person name="Barry K.W."/>
            <person name="Cichocki N."/>
            <person name="Veneault-Fourrey C."/>
            <person name="LaButti K."/>
            <person name="Lindquist E.A."/>
            <person name="Lipzen A."/>
            <person name="Lundell T."/>
            <person name="Morin E."/>
            <person name="Murat C."/>
            <person name="Riley R."/>
            <person name="Ohm R."/>
            <person name="Sun H."/>
            <person name="Tunlid A."/>
            <person name="Henrissat B."/>
            <person name="Grigoriev I.V."/>
            <person name="Hibbett D.S."/>
            <person name="Martin F."/>
        </authorList>
    </citation>
    <scope>NUCLEOTIDE SEQUENCE [LARGE SCALE GENOMIC DNA]</scope>
    <source>
        <strain evidence="2">441</strain>
    </source>
</reference>
<evidence type="ECO:0000313" key="2">
    <source>
        <dbReference type="Proteomes" id="UP000054018"/>
    </source>
</evidence>
<dbReference type="HOGENOM" id="CLU_161753_2_0_1"/>
<sequence>HNVENLIASVTGIEKVQHDMCPNSCVAFTGPYADREQCPLCETSRWNEEVLRGTNGRSKLPAKRFTTIPLGLQLQALYRDPDLARQMRYLYEQTQEILTEL</sequence>
<name>A0A0C9XFS5_9AGAM</name>
<organism evidence="1 2">
    <name type="scientific">Pisolithus microcarpus 441</name>
    <dbReference type="NCBI Taxonomy" id="765257"/>
    <lineage>
        <taxon>Eukaryota</taxon>
        <taxon>Fungi</taxon>
        <taxon>Dikarya</taxon>
        <taxon>Basidiomycota</taxon>
        <taxon>Agaricomycotina</taxon>
        <taxon>Agaricomycetes</taxon>
        <taxon>Agaricomycetidae</taxon>
        <taxon>Boletales</taxon>
        <taxon>Sclerodermatineae</taxon>
        <taxon>Pisolithaceae</taxon>
        <taxon>Pisolithus</taxon>
    </lineage>
</organism>
<proteinExistence type="predicted"/>
<dbReference type="OrthoDB" id="2676469at2759"/>
<dbReference type="Proteomes" id="UP000054018">
    <property type="component" value="Unassembled WGS sequence"/>
</dbReference>
<feature type="non-terminal residue" evidence="1">
    <location>
        <position position="101"/>
    </location>
</feature>